<dbReference type="SUPFAM" id="SSF57903">
    <property type="entry name" value="FYVE/PHD zinc finger"/>
    <property type="match status" value="1"/>
</dbReference>
<keyword evidence="6" id="KW-0539">Nucleus</keyword>
<dbReference type="SMART" id="SM01408">
    <property type="entry name" value="ING"/>
    <property type="match status" value="1"/>
</dbReference>
<dbReference type="GO" id="GO:0000123">
    <property type="term" value="C:histone acetyltransferase complex"/>
    <property type="evidence" value="ECO:0007669"/>
    <property type="project" value="TreeGrafter"/>
</dbReference>
<evidence type="ECO:0000256" key="4">
    <source>
        <dbReference type="ARBA" id="ARBA00022771"/>
    </source>
</evidence>
<evidence type="ECO:0000313" key="12">
    <source>
        <dbReference type="EMBL" id="SPO00517.1"/>
    </source>
</evidence>
<evidence type="ECO:0000259" key="11">
    <source>
        <dbReference type="PROSITE" id="PS50016"/>
    </source>
</evidence>
<gene>
    <name evidence="12" type="ORF">DNG_03265</name>
</gene>
<dbReference type="PANTHER" id="PTHR10333:SF94">
    <property type="entry name" value="FINGER DOMAIN PROTEIN, PUTATIVE (AFU_ORTHOLOGUE AFUA_3G11940)-RELATED"/>
    <property type="match status" value="1"/>
</dbReference>
<feature type="binding site" evidence="8">
    <location>
        <position position="930"/>
    </location>
    <ligand>
        <name>Zn(2+)</name>
        <dbReference type="ChEBI" id="CHEBI:29105"/>
        <label>1</label>
    </ligand>
</feature>
<dbReference type="InterPro" id="IPR024610">
    <property type="entry name" value="ING_N_histone-binding"/>
</dbReference>
<organism evidence="12 13">
    <name type="scientific">Cephalotrichum gorgonifer</name>
    <dbReference type="NCBI Taxonomy" id="2041049"/>
    <lineage>
        <taxon>Eukaryota</taxon>
        <taxon>Fungi</taxon>
        <taxon>Dikarya</taxon>
        <taxon>Ascomycota</taxon>
        <taxon>Pezizomycotina</taxon>
        <taxon>Sordariomycetes</taxon>
        <taxon>Hypocreomycetidae</taxon>
        <taxon>Microascales</taxon>
        <taxon>Microascaceae</taxon>
        <taxon>Cephalotrichum</taxon>
    </lineage>
</organism>
<dbReference type="AlphaFoldDB" id="A0AAE8MVZ5"/>
<dbReference type="Proteomes" id="UP001187682">
    <property type="component" value="Unassembled WGS sequence"/>
</dbReference>
<feature type="compositionally biased region" description="Pro residues" evidence="10">
    <location>
        <begin position="366"/>
        <end position="380"/>
    </location>
</feature>
<feature type="binding site" evidence="8">
    <location>
        <position position="905"/>
    </location>
    <ligand>
        <name>Zn(2+)</name>
        <dbReference type="ChEBI" id="CHEBI:29105"/>
        <label>1</label>
    </ligand>
</feature>
<comment type="subcellular location">
    <subcellularLocation>
        <location evidence="1">Nucleus</location>
    </subcellularLocation>
</comment>
<feature type="region of interest" description="Disordered" evidence="10">
    <location>
        <begin position="703"/>
        <end position="895"/>
    </location>
</feature>
<evidence type="ECO:0000256" key="1">
    <source>
        <dbReference type="ARBA" id="ARBA00004123"/>
    </source>
</evidence>
<evidence type="ECO:0000256" key="9">
    <source>
        <dbReference type="PROSITE-ProRule" id="PRU00146"/>
    </source>
</evidence>
<feature type="compositionally biased region" description="Polar residues" evidence="10">
    <location>
        <begin position="626"/>
        <end position="635"/>
    </location>
</feature>
<feature type="compositionally biased region" description="Low complexity" evidence="10">
    <location>
        <begin position="332"/>
        <end position="364"/>
    </location>
</feature>
<dbReference type="GO" id="GO:0008270">
    <property type="term" value="F:zinc ion binding"/>
    <property type="evidence" value="ECO:0007669"/>
    <property type="project" value="UniProtKB-KW"/>
</dbReference>
<dbReference type="InterPro" id="IPR019787">
    <property type="entry name" value="Znf_PHD-finger"/>
</dbReference>
<dbReference type="GO" id="GO:0004402">
    <property type="term" value="F:histone acetyltransferase activity"/>
    <property type="evidence" value="ECO:0007669"/>
    <property type="project" value="TreeGrafter"/>
</dbReference>
<accession>A0AAE8MVZ5</accession>
<feature type="compositionally biased region" description="Low complexity" evidence="10">
    <location>
        <begin position="569"/>
        <end position="578"/>
    </location>
</feature>
<dbReference type="PANTHER" id="PTHR10333">
    <property type="entry name" value="INHIBITOR OF GROWTH PROTEIN"/>
    <property type="match status" value="1"/>
</dbReference>
<feature type="compositionally biased region" description="Polar residues" evidence="10">
    <location>
        <begin position="272"/>
        <end position="282"/>
    </location>
</feature>
<feature type="compositionally biased region" description="Low complexity" evidence="10">
    <location>
        <begin position="828"/>
        <end position="841"/>
    </location>
</feature>
<evidence type="ECO:0000256" key="10">
    <source>
        <dbReference type="SAM" id="MobiDB-lite"/>
    </source>
</evidence>
<keyword evidence="5 8" id="KW-0862">Zinc</keyword>
<feature type="site" description="Histone H3K4me3 binding" evidence="7">
    <location>
        <position position="904"/>
    </location>
</feature>
<reference evidence="12" key="1">
    <citation type="submission" date="2018-03" db="EMBL/GenBank/DDBJ databases">
        <authorList>
            <person name="Guldener U."/>
        </authorList>
    </citation>
    <scope>NUCLEOTIDE SEQUENCE</scope>
</reference>
<feature type="compositionally biased region" description="Low complexity" evidence="10">
    <location>
        <begin position="663"/>
        <end position="686"/>
    </location>
</feature>
<evidence type="ECO:0000256" key="3">
    <source>
        <dbReference type="ARBA" id="ARBA00022723"/>
    </source>
</evidence>
<sequence length="970" mass="103794">MLRQGGTTVSPYPRGNRIIPIALTLRIDDDNSGHQQPYYLFGFDASVHFHARLHSLLLGAGSGSLAVTTHSEERDAIAVPLLDVAQTRRGPDPDPDFDPADMTTIATSSDMADEAVSPKNKSTMGHTMNQTLEVLTNAIDSMEMRADPDAQATVTDFLDFTEYLPSDIVRSLTLIGKLDESYADHSSKLNELTTTWGQLPSLPPEARPPAAELRAQISEHLRRAVMSRLYTHAEAKRMTDNINRHYNRAENILAKLQTMLEKFPSALEEQKSPVTTVKSPQLSRAPKPAASVGEDGQKVRRKRVPRIIVPGEVLAPHELNFDAYTDSDDSSSPEPDTPTRRTPSRTTPGPASRIKLVNKTQKVPKTPKPPGPGPGRPPKPVTATVPGAGPSGTPVVLRPPPENAAPGSEDAPWLQLTAYELAKLRKKMKKNAMWTPSETMIARELKALGRGPEAYRAAKKKAEDEGKPFNSGLPAPVAVDAESGAEVLPEGAISVDTLEDDVSLSNKGMKLNEAKKLKREAMAKQAAEEAEEAERTLAQQAMMMFKADQSIDTANAEKSGAGGNGPNSGSGTSSSAKTRTGNKRKRDTAEPDAGSPEESTATESQGARTTKKVKTETPVPPPNLTPRINAQTRSLTPVPPPSAPQSTTPVPIPRPHQGTTGEASAQPSMSPSAPARAAPASKTPDIPAASLVAATATVTAVPTKPPAELSQPSSAAEPVQSATPITPPARVQPRRETRQGTAKKQQQTQAQHEEPSSPPAQEPQLQLPTLPTQAATPAADAGASRPPTPPEQAAGRRPVSRGNAASQEPGASVATDRLRRSSTARNTPAPEQQPSQRQQPKVVRRKRPAPGIVSTNSSGGNSAVGKRKAAPRKKVRGQKKDKGQVEMEEVDDEGNPIPSDEARYCLCNRVSFGTMIECDNADNCKAEWFHIECVGLSDIPARTTKWYCPECRVLLNIGEKGEVSARGVKK</sequence>
<keyword evidence="3 8" id="KW-0479">Metal-binding</keyword>
<dbReference type="InterPro" id="IPR028651">
    <property type="entry name" value="ING_fam"/>
</dbReference>
<dbReference type="Gene3D" id="3.30.40.10">
    <property type="entry name" value="Zinc/RING finger domain, C3HC4 (zinc finger)"/>
    <property type="match status" value="1"/>
</dbReference>
<keyword evidence="4 9" id="KW-0863">Zinc-finger</keyword>
<feature type="domain" description="PHD-type" evidence="11">
    <location>
        <begin position="902"/>
        <end position="954"/>
    </location>
</feature>
<dbReference type="InterPro" id="IPR001965">
    <property type="entry name" value="Znf_PHD"/>
</dbReference>
<feature type="binding site" evidence="8">
    <location>
        <position position="918"/>
    </location>
    <ligand>
        <name>Zn(2+)</name>
        <dbReference type="ChEBI" id="CHEBI:29105"/>
        <label>2</label>
    </ligand>
</feature>
<feature type="binding site" evidence="8">
    <location>
        <position position="907"/>
    </location>
    <ligand>
        <name>Zn(2+)</name>
        <dbReference type="ChEBI" id="CHEBI:29105"/>
        <label>1</label>
    </ligand>
</feature>
<feature type="site" description="Histone H3K4me3 binding" evidence="7">
    <location>
        <position position="915"/>
    </location>
</feature>
<comment type="similarity">
    <text evidence="2">Belongs to the ING family.</text>
</comment>
<dbReference type="GO" id="GO:0006355">
    <property type="term" value="P:regulation of DNA-templated transcription"/>
    <property type="evidence" value="ECO:0007669"/>
    <property type="project" value="TreeGrafter"/>
</dbReference>
<feature type="compositionally biased region" description="Basic residues" evidence="10">
    <location>
        <begin position="865"/>
        <end position="877"/>
    </location>
</feature>
<feature type="compositionally biased region" description="Polar residues" evidence="10">
    <location>
        <begin position="597"/>
        <end position="608"/>
    </location>
</feature>
<dbReference type="PROSITE" id="PS50016">
    <property type="entry name" value="ZF_PHD_2"/>
    <property type="match status" value="1"/>
</dbReference>
<name>A0AAE8MVZ5_9PEZI</name>
<evidence type="ECO:0000256" key="2">
    <source>
        <dbReference type="ARBA" id="ARBA00010210"/>
    </source>
</evidence>
<dbReference type="EMBL" id="ONZQ02000004">
    <property type="protein sequence ID" value="SPO00517.1"/>
    <property type="molecule type" value="Genomic_DNA"/>
</dbReference>
<feature type="region of interest" description="Disordered" evidence="10">
    <location>
        <begin position="319"/>
        <end position="409"/>
    </location>
</feature>
<feature type="site" description="Histone H3K4me3 binding" evidence="7">
    <location>
        <position position="919"/>
    </location>
</feature>
<feature type="region of interest" description="Disordered" evidence="10">
    <location>
        <begin position="520"/>
        <end position="686"/>
    </location>
</feature>
<dbReference type="GO" id="GO:0005634">
    <property type="term" value="C:nucleus"/>
    <property type="evidence" value="ECO:0007669"/>
    <property type="project" value="UniProtKB-SubCell"/>
</dbReference>
<evidence type="ECO:0000256" key="6">
    <source>
        <dbReference type="ARBA" id="ARBA00023242"/>
    </source>
</evidence>
<evidence type="ECO:0000256" key="5">
    <source>
        <dbReference type="ARBA" id="ARBA00022833"/>
    </source>
</evidence>
<dbReference type="InterPro" id="IPR011011">
    <property type="entry name" value="Znf_FYVE_PHD"/>
</dbReference>
<feature type="binding site" evidence="8">
    <location>
        <position position="933"/>
    </location>
    <ligand>
        <name>Zn(2+)</name>
        <dbReference type="ChEBI" id="CHEBI:29105"/>
        <label>1</label>
    </ligand>
</feature>
<comment type="caution">
    <text evidence="12">The sequence shown here is derived from an EMBL/GenBank/DDBJ whole genome shotgun (WGS) entry which is preliminary data.</text>
</comment>
<evidence type="ECO:0000256" key="8">
    <source>
        <dbReference type="PIRSR" id="PIRSR628651-51"/>
    </source>
</evidence>
<feature type="compositionally biased region" description="Polar residues" evidence="10">
    <location>
        <begin position="710"/>
        <end position="724"/>
    </location>
</feature>
<feature type="binding site" evidence="8">
    <location>
        <position position="948"/>
    </location>
    <ligand>
        <name>Zn(2+)</name>
        <dbReference type="ChEBI" id="CHEBI:29105"/>
        <label>2</label>
    </ligand>
</feature>
<dbReference type="CDD" id="cd15505">
    <property type="entry name" value="PHD_ING"/>
    <property type="match status" value="1"/>
</dbReference>
<dbReference type="Gene3D" id="6.10.140.1740">
    <property type="match status" value="1"/>
</dbReference>
<proteinExistence type="inferred from homology"/>
<feature type="binding site" evidence="8">
    <location>
        <position position="951"/>
    </location>
    <ligand>
        <name>Zn(2+)</name>
        <dbReference type="ChEBI" id="CHEBI:29105"/>
        <label>2</label>
    </ligand>
</feature>
<feature type="binding site" evidence="8">
    <location>
        <position position="924"/>
    </location>
    <ligand>
        <name>Zn(2+)</name>
        <dbReference type="ChEBI" id="CHEBI:29105"/>
        <label>2</label>
    </ligand>
</feature>
<dbReference type="InterPro" id="IPR013083">
    <property type="entry name" value="Znf_RING/FYVE/PHD"/>
</dbReference>
<feature type="region of interest" description="Disordered" evidence="10">
    <location>
        <begin position="267"/>
        <end position="304"/>
    </location>
</feature>
<feature type="site" description="Histone H3K4me3 binding" evidence="7">
    <location>
        <position position="928"/>
    </location>
</feature>
<evidence type="ECO:0000256" key="7">
    <source>
        <dbReference type="PIRSR" id="PIRSR628651-50"/>
    </source>
</evidence>
<dbReference type="SMART" id="SM00249">
    <property type="entry name" value="PHD"/>
    <property type="match status" value="1"/>
</dbReference>
<evidence type="ECO:0000313" key="13">
    <source>
        <dbReference type="Proteomes" id="UP001187682"/>
    </source>
</evidence>
<feature type="compositionally biased region" description="Low complexity" evidence="10">
    <location>
        <begin position="762"/>
        <end position="784"/>
    </location>
</feature>
<protein>
    <recommendedName>
        <fullName evidence="11">PHD-type domain-containing protein</fullName>
    </recommendedName>
</protein>
<keyword evidence="13" id="KW-1185">Reference proteome</keyword>